<accession>A0A191ZEC7</accession>
<evidence type="ECO:0000313" key="1">
    <source>
        <dbReference type="EMBL" id="ANJ66223.1"/>
    </source>
</evidence>
<evidence type="ECO:0000313" key="2">
    <source>
        <dbReference type="Proteomes" id="UP000078596"/>
    </source>
</evidence>
<keyword evidence="2" id="KW-1185">Reference proteome</keyword>
<dbReference type="KEGG" id="haz:A9404_01500"/>
<sequence length="126" mass="13462">MLPDPRPVHITEGPNAMRKLLVLVVALLAMQLAGCAAQQSLTQAEIQTQNKADAAVAGILFENNLDQTASYHVHPDGSVVIKFADSVSSSTYNKVVDTLRANPAIHGVRAEQNGVEVCSLSDMNPR</sequence>
<reference evidence="1 2" key="1">
    <citation type="submission" date="2016-06" db="EMBL/GenBank/DDBJ databases">
        <title>Insight into the functional genes involving in sulfur oxidation in Pearl River water.</title>
        <authorList>
            <person name="Luo J."/>
            <person name="Tan X."/>
            <person name="Lin W."/>
        </authorList>
    </citation>
    <scope>NUCLEOTIDE SEQUENCE [LARGE SCALE GENOMIC DNA]</scope>
    <source>
        <strain evidence="1 2">LS2</strain>
    </source>
</reference>
<dbReference type="AlphaFoldDB" id="A0A191ZEC7"/>
<name>A0A191ZEC7_9GAMM</name>
<protein>
    <submittedName>
        <fullName evidence="1">Uncharacterized protein</fullName>
    </submittedName>
</protein>
<dbReference type="Proteomes" id="UP000078596">
    <property type="component" value="Chromosome"/>
</dbReference>
<gene>
    <name evidence="1" type="ORF">A9404_01500</name>
</gene>
<organism evidence="1 2">
    <name type="scientific">Halothiobacillus diazotrophicus</name>
    <dbReference type="NCBI Taxonomy" id="1860122"/>
    <lineage>
        <taxon>Bacteria</taxon>
        <taxon>Pseudomonadati</taxon>
        <taxon>Pseudomonadota</taxon>
        <taxon>Gammaproteobacteria</taxon>
        <taxon>Chromatiales</taxon>
        <taxon>Halothiobacillaceae</taxon>
        <taxon>Halothiobacillus</taxon>
    </lineage>
</organism>
<dbReference type="EMBL" id="CP016027">
    <property type="protein sequence ID" value="ANJ66223.1"/>
    <property type="molecule type" value="Genomic_DNA"/>
</dbReference>
<proteinExistence type="predicted"/>